<accession>A0AAW4Q7G2</accession>
<evidence type="ECO:0008006" key="4">
    <source>
        <dbReference type="Google" id="ProtNLM"/>
    </source>
</evidence>
<evidence type="ECO:0000256" key="1">
    <source>
        <dbReference type="SAM" id="Phobius"/>
    </source>
</evidence>
<organism evidence="2 3">
    <name type="scientific">Ralstonia pickettii</name>
    <name type="common">Burkholderia pickettii</name>
    <dbReference type="NCBI Taxonomy" id="329"/>
    <lineage>
        <taxon>Bacteria</taxon>
        <taxon>Pseudomonadati</taxon>
        <taxon>Pseudomonadota</taxon>
        <taxon>Betaproteobacteria</taxon>
        <taxon>Burkholderiales</taxon>
        <taxon>Burkholderiaceae</taxon>
        <taxon>Ralstonia</taxon>
    </lineage>
</organism>
<sequence length="157" mass="17578">MRMKKSTAIGLFSLGTLSVIVGMWLRLSGWMVILGAGAALFSLSDFLRGLASDRYRRAIEGALDDLDVISGGLRIIGRDAEIVDWRRADLPTEPGPMEIEQLCRTKKGQWFEHRFVLRGSHRIASNRVSLLSEDQARGWLSYNVHAYERVFGAVEVA</sequence>
<dbReference type="AlphaFoldDB" id="A0AAW4Q7G2"/>
<dbReference type="Proteomes" id="UP001199322">
    <property type="component" value="Unassembled WGS sequence"/>
</dbReference>
<evidence type="ECO:0000313" key="2">
    <source>
        <dbReference type="EMBL" id="MBX3891461.1"/>
    </source>
</evidence>
<gene>
    <name evidence="2" type="ORF">DEE74_16490</name>
</gene>
<keyword evidence="1" id="KW-0472">Membrane</keyword>
<keyword evidence="1" id="KW-1133">Transmembrane helix</keyword>
<keyword evidence="1" id="KW-0812">Transmembrane</keyword>
<dbReference type="EMBL" id="QGBI01000015">
    <property type="protein sequence ID" value="MBX3891461.1"/>
    <property type="molecule type" value="Genomic_DNA"/>
</dbReference>
<evidence type="ECO:0000313" key="3">
    <source>
        <dbReference type="Proteomes" id="UP001199322"/>
    </source>
</evidence>
<feature type="transmembrane region" description="Helical" evidence="1">
    <location>
        <begin position="28"/>
        <end position="47"/>
    </location>
</feature>
<protein>
    <recommendedName>
        <fullName evidence="4">DUF2244 domain-containing protein</fullName>
    </recommendedName>
</protein>
<comment type="caution">
    <text evidence="2">The sequence shown here is derived from an EMBL/GenBank/DDBJ whole genome shotgun (WGS) entry which is preliminary data.</text>
</comment>
<proteinExistence type="predicted"/>
<reference evidence="2" key="1">
    <citation type="submission" date="2018-06" db="EMBL/GenBank/DDBJ databases">
        <authorList>
            <person name="O'Rourke A."/>
        </authorList>
    </citation>
    <scope>NUCLEOTIDE SEQUENCE</scope>
    <source>
        <strain evidence="2">132550021-3</strain>
    </source>
</reference>
<name>A0AAW4Q7G2_RALPI</name>